<dbReference type="AlphaFoldDB" id="K4ID69"/>
<evidence type="ECO:0000313" key="5">
    <source>
        <dbReference type="EMBL" id="AFU68502.1"/>
    </source>
</evidence>
<keyword evidence="6" id="KW-1185">Reference proteome</keyword>
<dbReference type="PANTHER" id="PTHR30502:SF0">
    <property type="entry name" value="PHOSPHOENOLPYRUVATE CARBOXYLASE FAMILY PROTEIN"/>
    <property type="match status" value="1"/>
</dbReference>
<dbReference type="STRING" id="313595.P700755_001635"/>
<protein>
    <submittedName>
        <fullName evidence="5">Aldolase, pyruvate_kinase superfamily</fullName>
    </submittedName>
</protein>
<keyword evidence="5" id="KW-0670">Pyruvate</keyword>
<dbReference type="InterPro" id="IPR015813">
    <property type="entry name" value="Pyrv/PenolPyrv_kinase-like_dom"/>
</dbReference>
<dbReference type="Pfam" id="PF03328">
    <property type="entry name" value="HpcH_HpaI"/>
    <property type="match status" value="1"/>
</dbReference>
<gene>
    <name evidence="5" type="ordered locus">P700755_001635</name>
</gene>
<dbReference type="GO" id="GO:0005737">
    <property type="term" value="C:cytoplasm"/>
    <property type="evidence" value="ECO:0007669"/>
    <property type="project" value="TreeGrafter"/>
</dbReference>
<reference evidence="5" key="2">
    <citation type="submission" date="2012-09" db="EMBL/GenBank/DDBJ databases">
        <title>The complete sequence of Psychroflexus torquis an extreme psychrophile from sea-ice that is stimulated by light.</title>
        <authorList>
            <person name="Feng S."/>
            <person name="Powell S.M."/>
            <person name="Bowman J.P."/>
        </authorList>
    </citation>
    <scope>NUCLEOTIDE SEQUENCE [LARGE SCALE GENOMIC DNA]</scope>
    <source>
        <strain evidence="5">ATCC 700755</strain>
    </source>
</reference>
<name>K4ID69_PSYTT</name>
<dbReference type="HOGENOM" id="CLU_059964_4_0_10"/>
<dbReference type="GO" id="GO:0046872">
    <property type="term" value="F:metal ion binding"/>
    <property type="evidence" value="ECO:0007669"/>
    <property type="project" value="UniProtKB-KW"/>
</dbReference>
<dbReference type="InterPro" id="IPR050251">
    <property type="entry name" value="HpcH-HpaI_aldolase"/>
</dbReference>
<keyword evidence="3" id="KW-0456">Lyase</keyword>
<sequence length="238" mass="26167">MLGIFSKTTDSSFIEAIGLSGLDFVIIDQEHGPVQRERLYDHIRAAKAGQINPIVRVSGNNHNLIGSALDAGALGVQVPNISSAEEAKTAIDASRFYPIGNRGVCRFVSAASYGEKNKAEYFTESNKNLLILQVEGKEGVENLKEILSLKGFDILFIGPYDLSQSLGFPGQISHPKVKKEIMKIKDMAKSKNIRLGSFADTIETYQFLVNNGFDYIAYSVDINLFINGLKNLKSELCK</sequence>
<reference evidence="5" key="1">
    <citation type="submission" date="2006-03" db="EMBL/GenBank/DDBJ databases">
        <authorList>
            <person name="Bowman J."/>
            <person name="Ferriera S."/>
            <person name="Johnson J."/>
            <person name="Kravitz S."/>
            <person name="Halpern A."/>
            <person name="Remington K."/>
            <person name="Beeson K."/>
            <person name="Tran B."/>
            <person name="Rogers Y.-H."/>
            <person name="Friedman R."/>
            <person name="Venter J.C."/>
        </authorList>
    </citation>
    <scope>NUCLEOTIDE SEQUENCE [LARGE SCALE GENOMIC DNA]</scope>
    <source>
        <strain evidence="5">ATCC 700755</strain>
    </source>
</reference>
<dbReference type="eggNOG" id="COG3836">
    <property type="taxonomic scope" value="Bacteria"/>
</dbReference>
<feature type="domain" description="HpcH/HpaI aldolase/citrate lyase" evidence="4">
    <location>
        <begin position="3"/>
        <end position="227"/>
    </location>
</feature>
<dbReference type="Gene3D" id="3.20.20.60">
    <property type="entry name" value="Phosphoenolpyruvate-binding domains"/>
    <property type="match status" value="1"/>
</dbReference>
<organism evidence="5 6">
    <name type="scientific">Psychroflexus torquis (strain ATCC 700755 / CIP 106069 / ACAM 623)</name>
    <dbReference type="NCBI Taxonomy" id="313595"/>
    <lineage>
        <taxon>Bacteria</taxon>
        <taxon>Pseudomonadati</taxon>
        <taxon>Bacteroidota</taxon>
        <taxon>Flavobacteriia</taxon>
        <taxon>Flavobacteriales</taxon>
        <taxon>Flavobacteriaceae</taxon>
        <taxon>Psychroflexus</taxon>
    </lineage>
</organism>
<comment type="similarity">
    <text evidence="1">Belongs to the HpcH/HpaI aldolase family.</text>
</comment>
<dbReference type="SUPFAM" id="SSF51621">
    <property type="entry name" value="Phosphoenolpyruvate/pyruvate domain"/>
    <property type="match status" value="1"/>
</dbReference>
<evidence type="ECO:0000256" key="2">
    <source>
        <dbReference type="ARBA" id="ARBA00022723"/>
    </source>
</evidence>
<dbReference type="GO" id="GO:0016301">
    <property type="term" value="F:kinase activity"/>
    <property type="evidence" value="ECO:0007669"/>
    <property type="project" value="UniProtKB-KW"/>
</dbReference>
<keyword evidence="2" id="KW-0479">Metal-binding</keyword>
<dbReference type="PANTHER" id="PTHR30502">
    <property type="entry name" value="2-KETO-3-DEOXY-L-RHAMNONATE ALDOLASE"/>
    <property type="match status" value="1"/>
</dbReference>
<evidence type="ECO:0000259" key="4">
    <source>
        <dbReference type="Pfam" id="PF03328"/>
    </source>
</evidence>
<proteinExistence type="inferred from homology"/>
<dbReference type="GO" id="GO:0016832">
    <property type="term" value="F:aldehyde-lyase activity"/>
    <property type="evidence" value="ECO:0007669"/>
    <property type="project" value="TreeGrafter"/>
</dbReference>
<dbReference type="RefSeq" id="WP_015024099.1">
    <property type="nucleotide sequence ID" value="NC_018721.1"/>
</dbReference>
<dbReference type="InterPro" id="IPR005000">
    <property type="entry name" value="Aldolase/citrate-lyase_domain"/>
</dbReference>
<evidence type="ECO:0000313" key="6">
    <source>
        <dbReference type="Proteomes" id="UP000008514"/>
    </source>
</evidence>
<accession>K4ID69</accession>
<dbReference type="Proteomes" id="UP000008514">
    <property type="component" value="Chromosome"/>
</dbReference>
<evidence type="ECO:0000256" key="3">
    <source>
        <dbReference type="ARBA" id="ARBA00023239"/>
    </source>
</evidence>
<dbReference type="InterPro" id="IPR040442">
    <property type="entry name" value="Pyrv_kinase-like_dom_sf"/>
</dbReference>
<dbReference type="KEGG" id="ptq:P700755_001635"/>
<evidence type="ECO:0000256" key="1">
    <source>
        <dbReference type="ARBA" id="ARBA00005568"/>
    </source>
</evidence>
<dbReference type="EMBL" id="CP003879">
    <property type="protein sequence ID" value="AFU68502.1"/>
    <property type="molecule type" value="Genomic_DNA"/>
</dbReference>
<dbReference type="OrthoDB" id="86160at2"/>